<dbReference type="Proteomes" id="UP000001070">
    <property type="component" value="Unassembled WGS sequence"/>
</dbReference>
<reference evidence="1 2" key="1">
    <citation type="journal article" date="2007" name="Nature">
        <title>Evolution of genes and genomes on the Drosophila phylogeny.</title>
        <authorList>
            <consortium name="Drosophila 12 Genomes Consortium"/>
            <person name="Clark A.G."/>
            <person name="Eisen M.B."/>
            <person name="Smith D.R."/>
            <person name="Bergman C.M."/>
            <person name="Oliver B."/>
            <person name="Markow T.A."/>
            <person name="Kaufman T.C."/>
            <person name="Kellis M."/>
            <person name="Gelbart W."/>
            <person name="Iyer V.N."/>
            <person name="Pollard D.A."/>
            <person name="Sackton T.B."/>
            <person name="Larracuente A.M."/>
            <person name="Singh N.D."/>
            <person name="Abad J.P."/>
            <person name="Abt D.N."/>
            <person name="Adryan B."/>
            <person name="Aguade M."/>
            <person name="Akashi H."/>
            <person name="Anderson W.W."/>
            <person name="Aquadro C.F."/>
            <person name="Ardell D.H."/>
            <person name="Arguello R."/>
            <person name="Artieri C.G."/>
            <person name="Barbash D.A."/>
            <person name="Barker D."/>
            <person name="Barsanti P."/>
            <person name="Batterham P."/>
            <person name="Batzoglou S."/>
            <person name="Begun D."/>
            <person name="Bhutkar A."/>
            <person name="Blanco E."/>
            <person name="Bosak S.A."/>
            <person name="Bradley R.K."/>
            <person name="Brand A.D."/>
            <person name="Brent M.R."/>
            <person name="Brooks A.N."/>
            <person name="Brown R.H."/>
            <person name="Butlin R.K."/>
            <person name="Caggese C."/>
            <person name="Calvi B.R."/>
            <person name="Bernardo de Carvalho A."/>
            <person name="Caspi A."/>
            <person name="Castrezana S."/>
            <person name="Celniker S.E."/>
            <person name="Chang J.L."/>
            <person name="Chapple C."/>
            <person name="Chatterji S."/>
            <person name="Chinwalla A."/>
            <person name="Civetta A."/>
            <person name="Clifton S.W."/>
            <person name="Comeron J.M."/>
            <person name="Costello J.C."/>
            <person name="Coyne J.A."/>
            <person name="Daub J."/>
            <person name="David R.G."/>
            <person name="Delcher A.L."/>
            <person name="Delehaunty K."/>
            <person name="Do C.B."/>
            <person name="Ebling H."/>
            <person name="Edwards K."/>
            <person name="Eickbush T."/>
            <person name="Evans J.D."/>
            <person name="Filipski A."/>
            <person name="Findeiss S."/>
            <person name="Freyhult E."/>
            <person name="Fulton L."/>
            <person name="Fulton R."/>
            <person name="Garcia A.C."/>
            <person name="Gardiner A."/>
            <person name="Garfield D.A."/>
            <person name="Garvin B.E."/>
            <person name="Gibson G."/>
            <person name="Gilbert D."/>
            <person name="Gnerre S."/>
            <person name="Godfrey J."/>
            <person name="Good R."/>
            <person name="Gotea V."/>
            <person name="Gravely B."/>
            <person name="Greenberg A.J."/>
            <person name="Griffiths-Jones S."/>
            <person name="Gross S."/>
            <person name="Guigo R."/>
            <person name="Gustafson E.A."/>
            <person name="Haerty W."/>
            <person name="Hahn M.W."/>
            <person name="Halligan D.L."/>
            <person name="Halpern A.L."/>
            <person name="Halter G.M."/>
            <person name="Han M.V."/>
            <person name="Heger A."/>
            <person name="Hillier L."/>
            <person name="Hinrichs A.S."/>
            <person name="Holmes I."/>
            <person name="Hoskins R.A."/>
            <person name="Hubisz M.J."/>
            <person name="Hultmark D."/>
            <person name="Huntley M.A."/>
            <person name="Jaffe D.B."/>
            <person name="Jagadeeshan S."/>
            <person name="Jeck W.R."/>
            <person name="Johnson J."/>
            <person name="Jones C.D."/>
            <person name="Jordan W.C."/>
            <person name="Karpen G.H."/>
            <person name="Kataoka E."/>
            <person name="Keightley P.D."/>
            <person name="Kheradpour P."/>
            <person name="Kirkness E.F."/>
            <person name="Koerich L.B."/>
            <person name="Kristiansen K."/>
            <person name="Kudrna D."/>
            <person name="Kulathinal R.J."/>
            <person name="Kumar S."/>
            <person name="Kwok R."/>
            <person name="Lander E."/>
            <person name="Langley C.H."/>
            <person name="Lapoint R."/>
            <person name="Lazzaro B.P."/>
            <person name="Lee S.J."/>
            <person name="Levesque L."/>
            <person name="Li R."/>
            <person name="Lin C.F."/>
            <person name="Lin M.F."/>
            <person name="Lindblad-Toh K."/>
            <person name="Llopart A."/>
            <person name="Long M."/>
            <person name="Low L."/>
            <person name="Lozovsky E."/>
            <person name="Lu J."/>
            <person name="Luo M."/>
            <person name="Machado C.A."/>
            <person name="Makalowski W."/>
            <person name="Marzo M."/>
            <person name="Matsuda M."/>
            <person name="Matzkin L."/>
            <person name="McAllister B."/>
            <person name="McBride C.S."/>
            <person name="McKernan B."/>
            <person name="McKernan K."/>
            <person name="Mendez-Lago M."/>
            <person name="Minx P."/>
            <person name="Mollenhauer M.U."/>
            <person name="Montooth K."/>
            <person name="Mount S.M."/>
            <person name="Mu X."/>
            <person name="Myers E."/>
            <person name="Negre B."/>
            <person name="Newfeld S."/>
            <person name="Nielsen R."/>
            <person name="Noor M.A."/>
            <person name="O'Grady P."/>
            <person name="Pachter L."/>
            <person name="Papaceit M."/>
            <person name="Parisi M.J."/>
            <person name="Parisi M."/>
            <person name="Parts L."/>
            <person name="Pedersen J.S."/>
            <person name="Pesole G."/>
            <person name="Phillippy A.M."/>
            <person name="Ponting C.P."/>
            <person name="Pop M."/>
            <person name="Porcelli D."/>
            <person name="Powell J.R."/>
            <person name="Prohaska S."/>
            <person name="Pruitt K."/>
            <person name="Puig M."/>
            <person name="Quesneville H."/>
            <person name="Ram K.R."/>
            <person name="Rand D."/>
            <person name="Rasmussen M.D."/>
            <person name="Reed L.K."/>
            <person name="Reenan R."/>
            <person name="Reily A."/>
            <person name="Remington K.A."/>
            <person name="Rieger T.T."/>
            <person name="Ritchie M.G."/>
            <person name="Robin C."/>
            <person name="Rogers Y.H."/>
            <person name="Rohde C."/>
            <person name="Rozas J."/>
            <person name="Rubenfield M.J."/>
            <person name="Ruiz A."/>
            <person name="Russo S."/>
            <person name="Salzberg S.L."/>
            <person name="Sanchez-Gracia A."/>
            <person name="Saranga D.J."/>
            <person name="Sato H."/>
            <person name="Schaeffer S.W."/>
            <person name="Schatz M.C."/>
            <person name="Schlenke T."/>
            <person name="Schwartz R."/>
            <person name="Segarra C."/>
            <person name="Singh R.S."/>
            <person name="Sirot L."/>
            <person name="Sirota M."/>
            <person name="Sisneros N.B."/>
            <person name="Smith C.D."/>
            <person name="Smith T.F."/>
            <person name="Spieth J."/>
            <person name="Stage D.E."/>
            <person name="Stark A."/>
            <person name="Stephan W."/>
            <person name="Strausberg R.L."/>
            <person name="Strempel S."/>
            <person name="Sturgill D."/>
            <person name="Sutton G."/>
            <person name="Sutton G.G."/>
            <person name="Tao W."/>
            <person name="Teichmann S."/>
            <person name="Tobari Y.N."/>
            <person name="Tomimura Y."/>
            <person name="Tsolas J.M."/>
            <person name="Valente V.L."/>
            <person name="Venter E."/>
            <person name="Venter J.C."/>
            <person name="Vicario S."/>
            <person name="Vieira F.G."/>
            <person name="Vilella A.J."/>
            <person name="Villasante A."/>
            <person name="Walenz B."/>
            <person name="Wang J."/>
            <person name="Wasserman M."/>
            <person name="Watts T."/>
            <person name="Wilson D."/>
            <person name="Wilson R.K."/>
            <person name="Wing R.A."/>
            <person name="Wolfner M.F."/>
            <person name="Wong A."/>
            <person name="Wong G.K."/>
            <person name="Wu C.I."/>
            <person name="Wu G."/>
            <person name="Yamamoto D."/>
            <person name="Yang H.P."/>
            <person name="Yang S.P."/>
            <person name="Yorke J.A."/>
            <person name="Yoshida K."/>
            <person name="Zdobnov E."/>
            <person name="Zhang P."/>
            <person name="Zhang Y."/>
            <person name="Zimin A.V."/>
            <person name="Baldwin J."/>
            <person name="Abdouelleil A."/>
            <person name="Abdulkadir J."/>
            <person name="Abebe A."/>
            <person name="Abera B."/>
            <person name="Abreu J."/>
            <person name="Acer S.C."/>
            <person name="Aftuck L."/>
            <person name="Alexander A."/>
            <person name="An P."/>
            <person name="Anderson E."/>
            <person name="Anderson S."/>
            <person name="Arachi H."/>
            <person name="Azer M."/>
            <person name="Bachantsang P."/>
            <person name="Barry A."/>
            <person name="Bayul T."/>
            <person name="Berlin A."/>
            <person name="Bessette D."/>
            <person name="Bloom T."/>
            <person name="Blye J."/>
            <person name="Boguslavskiy L."/>
            <person name="Bonnet C."/>
            <person name="Boukhgalter B."/>
            <person name="Bourzgui I."/>
            <person name="Brown A."/>
            <person name="Cahill P."/>
            <person name="Channer S."/>
            <person name="Cheshatsang Y."/>
            <person name="Chuda L."/>
            <person name="Citroen M."/>
            <person name="Collymore A."/>
            <person name="Cooke P."/>
            <person name="Costello M."/>
            <person name="D'Aco K."/>
            <person name="Daza R."/>
            <person name="De Haan G."/>
            <person name="DeGray S."/>
            <person name="DeMaso C."/>
            <person name="Dhargay N."/>
            <person name="Dooley K."/>
            <person name="Dooley E."/>
            <person name="Doricent M."/>
            <person name="Dorje P."/>
            <person name="Dorjee K."/>
            <person name="Dupes A."/>
            <person name="Elong R."/>
            <person name="Falk J."/>
            <person name="Farina A."/>
            <person name="Faro S."/>
            <person name="Ferguson D."/>
            <person name="Fisher S."/>
            <person name="Foley C.D."/>
            <person name="Franke A."/>
            <person name="Friedrich D."/>
            <person name="Gadbois L."/>
            <person name="Gearin G."/>
            <person name="Gearin C.R."/>
            <person name="Giannoukos G."/>
            <person name="Goode T."/>
            <person name="Graham J."/>
            <person name="Grandbois E."/>
            <person name="Grewal S."/>
            <person name="Gyaltsen K."/>
            <person name="Hafez N."/>
            <person name="Hagos B."/>
            <person name="Hall J."/>
            <person name="Henson C."/>
            <person name="Hollinger A."/>
            <person name="Honan T."/>
            <person name="Huard M.D."/>
            <person name="Hughes L."/>
            <person name="Hurhula B."/>
            <person name="Husby M.E."/>
            <person name="Kamat A."/>
            <person name="Kanga B."/>
            <person name="Kashin S."/>
            <person name="Khazanovich D."/>
            <person name="Kisner P."/>
            <person name="Lance K."/>
            <person name="Lara M."/>
            <person name="Lee W."/>
            <person name="Lennon N."/>
            <person name="Letendre F."/>
            <person name="LeVine R."/>
            <person name="Lipovsky A."/>
            <person name="Liu X."/>
            <person name="Liu J."/>
            <person name="Liu S."/>
            <person name="Lokyitsang T."/>
            <person name="Lokyitsang Y."/>
            <person name="Lubonja R."/>
            <person name="Lui A."/>
            <person name="MacDonald P."/>
            <person name="Magnisalis V."/>
            <person name="Maru K."/>
            <person name="Matthews C."/>
            <person name="McCusker W."/>
            <person name="McDonough S."/>
            <person name="Mehta T."/>
            <person name="Meldrim J."/>
            <person name="Meneus L."/>
            <person name="Mihai O."/>
            <person name="Mihalev A."/>
            <person name="Mihova T."/>
            <person name="Mittelman R."/>
            <person name="Mlenga V."/>
            <person name="Montmayeur A."/>
            <person name="Mulrain L."/>
            <person name="Navidi A."/>
            <person name="Naylor J."/>
            <person name="Negash T."/>
            <person name="Nguyen T."/>
            <person name="Nguyen N."/>
            <person name="Nicol R."/>
            <person name="Norbu C."/>
            <person name="Norbu N."/>
            <person name="Novod N."/>
            <person name="O'Neill B."/>
            <person name="Osman S."/>
            <person name="Markiewicz E."/>
            <person name="Oyono O.L."/>
            <person name="Patti C."/>
            <person name="Phunkhang P."/>
            <person name="Pierre F."/>
            <person name="Priest M."/>
            <person name="Raghuraman S."/>
            <person name="Rege F."/>
            <person name="Reyes R."/>
            <person name="Rise C."/>
            <person name="Rogov P."/>
            <person name="Ross K."/>
            <person name="Ryan E."/>
            <person name="Settipalli S."/>
            <person name="Shea T."/>
            <person name="Sherpa N."/>
            <person name="Shi L."/>
            <person name="Shih D."/>
            <person name="Sparrow T."/>
            <person name="Spaulding J."/>
            <person name="Stalker J."/>
            <person name="Stange-Thomann N."/>
            <person name="Stavropoulos S."/>
            <person name="Stone C."/>
            <person name="Strader C."/>
            <person name="Tesfaye S."/>
            <person name="Thomson T."/>
            <person name="Thoulutsang Y."/>
            <person name="Thoulutsang D."/>
            <person name="Topham K."/>
            <person name="Topping I."/>
            <person name="Tsamla T."/>
            <person name="Vassiliev H."/>
            <person name="Vo A."/>
            <person name="Wangchuk T."/>
            <person name="Wangdi T."/>
            <person name="Weiand M."/>
            <person name="Wilkinson J."/>
            <person name="Wilson A."/>
            <person name="Yadav S."/>
            <person name="Young G."/>
            <person name="Yu Q."/>
            <person name="Zembek L."/>
            <person name="Zhong D."/>
            <person name="Zimmer A."/>
            <person name="Zwirko Z."/>
            <person name="Jaffe D.B."/>
            <person name="Alvarez P."/>
            <person name="Brockman W."/>
            <person name="Butler J."/>
            <person name="Chin C."/>
            <person name="Gnerre S."/>
            <person name="Grabherr M."/>
            <person name="Kleber M."/>
            <person name="Mauceli E."/>
            <person name="MacCallum I."/>
        </authorList>
    </citation>
    <scope>NUCLEOTIDE SEQUENCE [LARGE SCALE GENOMIC DNA]</scope>
    <source>
        <strain evidence="2">Tucson 15287-2541.00</strain>
    </source>
</reference>
<proteinExistence type="predicted"/>
<sequence length="54" mass="6311">MWLLTTDYWLENSPGYCSGHTQTNGGPFRMWCAVRMLTFNCLSLIGRFLLYPTF</sequence>
<dbReference type="InParanoid" id="B4K347"/>
<organism evidence="2">
    <name type="scientific">Drosophila grimshawi</name>
    <name type="common">Hawaiian fruit fly</name>
    <name type="synonym">Idiomyia grimshawi</name>
    <dbReference type="NCBI Taxonomy" id="7222"/>
    <lineage>
        <taxon>Eukaryota</taxon>
        <taxon>Metazoa</taxon>
        <taxon>Ecdysozoa</taxon>
        <taxon>Arthropoda</taxon>
        <taxon>Hexapoda</taxon>
        <taxon>Insecta</taxon>
        <taxon>Pterygota</taxon>
        <taxon>Neoptera</taxon>
        <taxon>Endopterygota</taxon>
        <taxon>Diptera</taxon>
        <taxon>Brachycera</taxon>
        <taxon>Muscomorpha</taxon>
        <taxon>Ephydroidea</taxon>
        <taxon>Drosophilidae</taxon>
        <taxon>Drosophila</taxon>
        <taxon>Hawaiian Drosophila</taxon>
    </lineage>
</organism>
<dbReference type="EMBL" id="CH920841">
    <property type="protein sequence ID" value="EDV90463.1"/>
    <property type="molecule type" value="Genomic_DNA"/>
</dbReference>
<accession>B4K347</accession>
<dbReference type="AlphaFoldDB" id="B4K347"/>
<evidence type="ECO:0000313" key="1">
    <source>
        <dbReference type="EMBL" id="EDV90463.1"/>
    </source>
</evidence>
<keyword evidence="2" id="KW-1185">Reference proteome</keyword>
<dbReference type="HOGENOM" id="CLU_3052515_0_0_1"/>
<gene>
    <name evidence="1" type="primary">Dgri\GH12931</name>
    <name evidence="1" type="ORF">Dgri_GH12931</name>
</gene>
<name>B4K347_DROGR</name>
<protein>
    <submittedName>
        <fullName evidence="1">GH12931</fullName>
    </submittedName>
</protein>
<evidence type="ECO:0000313" key="2">
    <source>
        <dbReference type="Proteomes" id="UP000001070"/>
    </source>
</evidence>